<dbReference type="EMBL" id="JAUKUA010000002">
    <property type="protein sequence ID" value="KAK0724395.1"/>
    <property type="molecule type" value="Genomic_DNA"/>
</dbReference>
<organism evidence="2 3">
    <name type="scientific">Lasiosphaeris hirsuta</name>
    <dbReference type="NCBI Taxonomy" id="260670"/>
    <lineage>
        <taxon>Eukaryota</taxon>
        <taxon>Fungi</taxon>
        <taxon>Dikarya</taxon>
        <taxon>Ascomycota</taxon>
        <taxon>Pezizomycotina</taxon>
        <taxon>Sordariomycetes</taxon>
        <taxon>Sordariomycetidae</taxon>
        <taxon>Sordariales</taxon>
        <taxon>Lasiosphaeriaceae</taxon>
        <taxon>Lasiosphaeris</taxon>
    </lineage>
</organism>
<evidence type="ECO:0000313" key="2">
    <source>
        <dbReference type="EMBL" id="KAK0724395.1"/>
    </source>
</evidence>
<protein>
    <submittedName>
        <fullName evidence="2">Uncharacterized protein</fullName>
    </submittedName>
</protein>
<feature type="transmembrane region" description="Helical" evidence="1">
    <location>
        <begin position="6"/>
        <end position="27"/>
    </location>
</feature>
<keyword evidence="1" id="KW-0812">Transmembrane</keyword>
<dbReference type="Proteomes" id="UP001172102">
    <property type="component" value="Unassembled WGS sequence"/>
</dbReference>
<name>A0AA40AYJ5_9PEZI</name>
<evidence type="ECO:0000313" key="3">
    <source>
        <dbReference type="Proteomes" id="UP001172102"/>
    </source>
</evidence>
<proteinExistence type="predicted"/>
<accession>A0AA40AYJ5</accession>
<keyword evidence="1" id="KW-0472">Membrane</keyword>
<reference evidence="2" key="1">
    <citation type="submission" date="2023-06" db="EMBL/GenBank/DDBJ databases">
        <title>Genome-scale phylogeny and comparative genomics of the fungal order Sordariales.</title>
        <authorList>
            <consortium name="Lawrence Berkeley National Laboratory"/>
            <person name="Hensen N."/>
            <person name="Bonometti L."/>
            <person name="Westerberg I."/>
            <person name="Brannstrom I.O."/>
            <person name="Guillou S."/>
            <person name="Cros-Aarteil S."/>
            <person name="Calhoun S."/>
            <person name="Haridas S."/>
            <person name="Kuo A."/>
            <person name="Mondo S."/>
            <person name="Pangilinan J."/>
            <person name="Riley R."/>
            <person name="Labutti K."/>
            <person name="Andreopoulos B."/>
            <person name="Lipzen A."/>
            <person name="Chen C."/>
            <person name="Yanf M."/>
            <person name="Daum C."/>
            <person name="Ng V."/>
            <person name="Clum A."/>
            <person name="Steindorff A."/>
            <person name="Ohm R."/>
            <person name="Martin F."/>
            <person name="Silar P."/>
            <person name="Natvig D."/>
            <person name="Lalanne C."/>
            <person name="Gautier V."/>
            <person name="Ament-Velasquez S.L."/>
            <person name="Kruys A."/>
            <person name="Hutchinson M.I."/>
            <person name="Powell A.J."/>
            <person name="Barry K."/>
            <person name="Miller A.N."/>
            <person name="Grigoriev I.V."/>
            <person name="Debuchy R."/>
            <person name="Gladieux P."/>
            <person name="Thoren M.H."/>
            <person name="Johannesson H."/>
        </authorList>
    </citation>
    <scope>NUCLEOTIDE SEQUENCE</scope>
    <source>
        <strain evidence="2">SMH4607-1</strain>
    </source>
</reference>
<keyword evidence="3" id="KW-1185">Reference proteome</keyword>
<sequence>MGSKIALAVAGVATVAALAALAIWFFVIKKRNRDARAAAKGKAGEKAGFDGGPDGSRVELVMNEMPPVDSRGVGVAR</sequence>
<keyword evidence="1" id="KW-1133">Transmembrane helix</keyword>
<dbReference type="AlphaFoldDB" id="A0AA40AYJ5"/>
<gene>
    <name evidence="2" type="ORF">B0H67DRAFT_567832</name>
</gene>
<evidence type="ECO:0000256" key="1">
    <source>
        <dbReference type="SAM" id="Phobius"/>
    </source>
</evidence>
<comment type="caution">
    <text evidence="2">The sequence shown here is derived from an EMBL/GenBank/DDBJ whole genome shotgun (WGS) entry which is preliminary data.</text>
</comment>